<keyword evidence="1" id="KW-0812">Transmembrane</keyword>
<reference evidence="2 3" key="1">
    <citation type="journal article" date="2010" name="PLoS ONE">
        <title>The Waddlia genome: a window into chlamydial biology.</title>
        <authorList>
            <person name="Bertelli C."/>
            <person name="Collyn F."/>
            <person name="Croxatto A."/>
            <person name="Ruckert C."/>
            <person name="Polkinghorne A."/>
            <person name="Kebbi-Beghdadi C."/>
            <person name="Goesmann A."/>
            <person name="Vaughan L."/>
            <person name="Greub G."/>
        </authorList>
    </citation>
    <scope>NUCLEOTIDE SEQUENCE [LARGE SCALE GENOMIC DNA]</scope>
    <source>
        <strain evidence="3">ATCC VR-1470 / WSU 86-1044</strain>
    </source>
</reference>
<dbReference type="Pfam" id="PF04134">
    <property type="entry name" value="DCC1-like"/>
    <property type="match status" value="1"/>
</dbReference>
<evidence type="ECO:0000313" key="2">
    <source>
        <dbReference type="EMBL" id="ADI38142.1"/>
    </source>
</evidence>
<dbReference type="RefSeq" id="WP_013181860.1">
    <property type="nucleotide sequence ID" value="NC_014225.1"/>
</dbReference>
<dbReference type="KEGG" id="wch:wcw_0775"/>
<dbReference type="PANTHER" id="PTHR33639:SF2">
    <property type="entry name" value="DUF393 DOMAIN-CONTAINING PROTEIN"/>
    <property type="match status" value="1"/>
</dbReference>
<dbReference type="OrthoDB" id="9785438at2"/>
<keyword evidence="1" id="KW-0472">Membrane</keyword>
<dbReference type="GO" id="GO:0015035">
    <property type="term" value="F:protein-disulfide reductase activity"/>
    <property type="evidence" value="ECO:0007669"/>
    <property type="project" value="InterPro"/>
</dbReference>
<keyword evidence="3" id="KW-1185">Reference proteome</keyword>
<dbReference type="STRING" id="716544.wcw_0775"/>
<proteinExistence type="predicted"/>
<dbReference type="HOGENOM" id="CLU_092206_2_0_0"/>
<dbReference type="InterPro" id="IPR007263">
    <property type="entry name" value="DCC1-like"/>
</dbReference>
<name>D6YVI1_WADCW</name>
<accession>D6YVI1</accession>
<evidence type="ECO:0000313" key="3">
    <source>
        <dbReference type="Proteomes" id="UP000001505"/>
    </source>
</evidence>
<dbReference type="EMBL" id="CP001928">
    <property type="protein sequence ID" value="ADI38142.1"/>
    <property type="molecule type" value="Genomic_DNA"/>
</dbReference>
<dbReference type="AlphaFoldDB" id="D6YVI1"/>
<organism evidence="2 3">
    <name type="scientific">Waddlia chondrophila (strain ATCC VR-1470 / WSU 86-1044)</name>
    <dbReference type="NCBI Taxonomy" id="716544"/>
    <lineage>
        <taxon>Bacteria</taxon>
        <taxon>Pseudomonadati</taxon>
        <taxon>Chlamydiota</taxon>
        <taxon>Chlamydiia</taxon>
        <taxon>Parachlamydiales</taxon>
        <taxon>Waddliaceae</taxon>
        <taxon>Waddlia</taxon>
    </lineage>
</organism>
<dbReference type="Proteomes" id="UP000001505">
    <property type="component" value="Chromosome"/>
</dbReference>
<feature type="transmembrane region" description="Helical" evidence="1">
    <location>
        <begin position="81"/>
        <end position="106"/>
    </location>
</feature>
<protein>
    <submittedName>
        <fullName evidence="2">Conserved putative membrane-associated protein</fullName>
    </submittedName>
</protein>
<dbReference type="PANTHER" id="PTHR33639">
    <property type="entry name" value="THIOL-DISULFIDE OXIDOREDUCTASE DCC"/>
    <property type="match status" value="1"/>
</dbReference>
<dbReference type="eggNOG" id="COG3011">
    <property type="taxonomic scope" value="Bacteria"/>
</dbReference>
<dbReference type="InterPro" id="IPR052927">
    <property type="entry name" value="DCC_oxidoreductase"/>
</dbReference>
<sequence length="136" mass="15917">MAQHLLFYDGKCGMCDHLVQHVLKADRRGLFLFAPLDGKTADKVLKEIPNEIKQADSLILIENFQQRDSSLWMYGRGALKVAWLLGGWWVLLGWISFLPPFLYDWGYRLVAKNRRKLFSKNSCRLPKSFEKERFLP</sequence>
<keyword evidence="1" id="KW-1133">Transmembrane helix</keyword>
<gene>
    <name evidence="2" type="ordered locus">wcw_0775</name>
</gene>
<evidence type="ECO:0000256" key="1">
    <source>
        <dbReference type="SAM" id="Phobius"/>
    </source>
</evidence>